<dbReference type="PRINTS" id="PR00262">
    <property type="entry name" value="IL1HBGF"/>
</dbReference>
<reference evidence="3 4" key="1">
    <citation type="submission" date="2015-08" db="EMBL/GenBank/DDBJ databases">
        <title>The genome of the Asian arowana (Scleropages formosus).</title>
        <authorList>
            <person name="Tan M.H."/>
            <person name="Gan H.M."/>
            <person name="Croft L.J."/>
            <person name="Austin C.M."/>
        </authorList>
    </citation>
    <scope>NUCLEOTIDE SEQUENCE [LARGE SCALE GENOMIC DNA]</scope>
    <source>
        <strain evidence="3">Aro1</strain>
    </source>
</reference>
<proteinExistence type="inferred from homology"/>
<evidence type="ECO:0000256" key="1">
    <source>
        <dbReference type="ARBA" id="ARBA00007936"/>
    </source>
</evidence>
<dbReference type="InterPro" id="IPR002209">
    <property type="entry name" value="Fibroblast_GF_fam"/>
</dbReference>
<accession>A0A0P7VGX6</accession>
<dbReference type="PRINTS" id="PR00263">
    <property type="entry name" value="HBGFFGF"/>
</dbReference>
<comment type="caution">
    <text evidence="3">The sequence shown here is derived from an EMBL/GenBank/DDBJ whole genome shotgun (WGS) entry which is preliminary data.</text>
</comment>
<dbReference type="PANTHER" id="PTHR11486">
    <property type="entry name" value="FIBROBLAST GROWTH FACTOR"/>
    <property type="match status" value="1"/>
</dbReference>
<dbReference type="SMART" id="SM00442">
    <property type="entry name" value="FGF"/>
    <property type="match status" value="1"/>
</dbReference>
<comment type="similarity">
    <text evidence="1 2">Belongs to the heparin-binding growth factors family.</text>
</comment>
<evidence type="ECO:0000313" key="4">
    <source>
        <dbReference type="Proteomes" id="UP000034805"/>
    </source>
</evidence>
<organism evidence="3 4">
    <name type="scientific">Scleropages formosus</name>
    <name type="common">Asian bonytongue</name>
    <name type="synonym">Osteoglossum formosum</name>
    <dbReference type="NCBI Taxonomy" id="113540"/>
    <lineage>
        <taxon>Eukaryota</taxon>
        <taxon>Metazoa</taxon>
        <taxon>Chordata</taxon>
        <taxon>Craniata</taxon>
        <taxon>Vertebrata</taxon>
        <taxon>Euteleostomi</taxon>
        <taxon>Actinopterygii</taxon>
        <taxon>Neopterygii</taxon>
        <taxon>Teleostei</taxon>
        <taxon>Osteoglossocephala</taxon>
        <taxon>Osteoglossomorpha</taxon>
        <taxon>Osteoglossiformes</taxon>
        <taxon>Osteoglossidae</taxon>
        <taxon>Scleropages</taxon>
    </lineage>
</organism>
<protein>
    <recommendedName>
        <fullName evidence="2">Fibroblast growth factor</fullName>
        <shortName evidence="2">FGF</shortName>
    </recommendedName>
</protein>
<evidence type="ECO:0000256" key="2">
    <source>
        <dbReference type="RuleBase" id="RU049442"/>
    </source>
</evidence>
<dbReference type="AlphaFoldDB" id="A0A0P7VGX6"/>
<dbReference type="CDD" id="cd23305">
    <property type="entry name" value="beta-trefoil_FGF3-like"/>
    <property type="match status" value="1"/>
</dbReference>
<dbReference type="GO" id="GO:0008083">
    <property type="term" value="F:growth factor activity"/>
    <property type="evidence" value="ECO:0007669"/>
    <property type="project" value="InterPro"/>
</dbReference>
<dbReference type="SUPFAM" id="SSF50353">
    <property type="entry name" value="Cytokine"/>
    <property type="match status" value="1"/>
</dbReference>
<gene>
    <name evidence="3" type="ORF">Z043_108234</name>
</gene>
<dbReference type="EMBL" id="JARO02002404">
    <property type="protein sequence ID" value="KPP72733.1"/>
    <property type="molecule type" value="Genomic_DNA"/>
</dbReference>
<sequence>MDLQSGHHGWTEVPGSVLMRTMVPSRLLACFVLLVAGGRRLAATSMVDLGTWLRTQWLMAVRDARLRGEGGVSFSQPIRGLVKKQLLYSPVGIGYHLQVLSNGSVGGVHEHTEHSWMKVFALQPGLVGIQALRSGLYLCMSSDGSAHGSGRFTADCLFKETLEESHHTSYASVSHPGLYLALSKQGEVKRVTGRTKKHPGILFLPRLRE</sequence>
<dbReference type="InterPro" id="IPR008996">
    <property type="entry name" value="IL1/FGF"/>
</dbReference>
<dbReference type="Pfam" id="PF00167">
    <property type="entry name" value="FGF"/>
    <property type="match status" value="1"/>
</dbReference>
<dbReference type="Gene3D" id="2.80.10.50">
    <property type="match status" value="1"/>
</dbReference>
<evidence type="ECO:0000313" key="3">
    <source>
        <dbReference type="EMBL" id="KPP72733.1"/>
    </source>
</evidence>
<name>A0A0P7VGX6_SCLFO</name>
<dbReference type="Proteomes" id="UP000034805">
    <property type="component" value="Unassembled WGS sequence"/>
</dbReference>